<evidence type="ECO:0000256" key="2">
    <source>
        <dbReference type="ARBA" id="ARBA00022475"/>
    </source>
</evidence>
<dbReference type="PROSITE" id="PS51257">
    <property type="entry name" value="PROKAR_LIPOPROTEIN"/>
    <property type="match status" value="1"/>
</dbReference>
<dbReference type="Proteomes" id="UP001196068">
    <property type="component" value="Unassembled WGS sequence"/>
</dbReference>
<feature type="transmembrane region" description="Helical" evidence="6">
    <location>
        <begin position="39"/>
        <end position="63"/>
    </location>
</feature>
<dbReference type="RefSeq" id="WP_211872840.1">
    <property type="nucleotide sequence ID" value="NZ_JAAEDH010000002.1"/>
</dbReference>
<feature type="transmembrane region" description="Helical" evidence="6">
    <location>
        <begin position="75"/>
        <end position="94"/>
    </location>
</feature>
<dbReference type="CDD" id="cd17324">
    <property type="entry name" value="MFS_NepI_like"/>
    <property type="match status" value="1"/>
</dbReference>
<feature type="transmembrane region" description="Helical" evidence="6">
    <location>
        <begin position="159"/>
        <end position="181"/>
    </location>
</feature>
<feature type="transmembrane region" description="Helical" evidence="6">
    <location>
        <begin position="334"/>
        <end position="357"/>
    </location>
</feature>
<feature type="transmembrane region" description="Helical" evidence="6">
    <location>
        <begin position="9"/>
        <end position="27"/>
    </location>
</feature>
<evidence type="ECO:0000259" key="7">
    <source>
        <dbReference type="PROSITE" id="PS50850"/>
    </source>
</evidence>
<dbReference type="Gene3D" id="1.20.1250.20">
    <property type="entry name" value="MFS general substrate transporter like domains"/>
    <property type="match status" value="1"/>
</dbReference>
<dbReference type="EMBL" id="JAAEDH010000002">
    <property type="protein sequence ID" value="MBR0654104.1"/>
    <property type="molecule type" value="Genomic_DNA"/>
</dbReference>
<dbReference type="PANTHER" id="PTHR43124">
    <property type="entry name" value="PURINE EFFLUX PUMP PBUE"/>
    <property type="match status" value="1"/>
</dbReference>
<accession>A0AAF1KHM5</accession>
<dbReference type="SUPFAM" id="SSF103473">
    <property type="entry name" value="MFS general substrate transporter"/>
    <property type="match status" value="1"/>
</dbReference>
<keyword evidence="5 6" id="KW-0472">Membrane</keyword>
<feature type="transmembrane region" description="Helical" evidence="6">
    <location>
        <begin position="252"/>
        <end position="272"/>
    </location>
</feature>
<evidence type="ECO:0000256" key="5">
    <source>
        <dbReference type="ARBA" id="ARBA00023136"/>
    </source>
</evidence>
<name>A0AAF1KHM5_9PROT</name>
<evidence type="ECO:0000313" key="8">
    <source>
        <dbReference type="EMBL" id="MBR0654104.1"/>
    </source>
</evidence>
<feature type="transmembrane region" description="Helical" evidence="6">
    <location>
        <begin position="363"/>
        <end position="383"/>
    </location>
</feature>
<feature type="transmembrane region" description="Helical" evidence="6">
    <location>
        <begin position="303"/>
        <end position="322"/>
    </location>
</feature>
<keyword evidence="3 6" id="KW-0812">Transmembrane</keyword>
<protein>
    <submittedName>
        <fullName evidence="8">MFS transporter</fullName>
    </submittedName>
</protein>
<dbReference type="GO" id="GO:0005886">
    <property type="term" value="C:plasma membrane"/>
    <property type="evidence" value="ECO:0007669"/>
    <property type="project" value="UniProtKB-SubCell"/>
</dbReference>
<sequence>MSRPPGIEILPWLAMAGFASGCGMRMLDPLLPMVGAEFGVSIAAVSVVIATFSIAYGAGQIVVGPVGDRHGKLRVICLAVVLYAILTAATVLASSLSLMAALRALTGLAAGAIIPLALAWIGDTVAYENRQAVLGRFLTGMVMAQLLAGPAAGVVGEFFGWRAAFVLLGVLSFGCVVPLALRLGPDLWRRPEGPSPRGFGLSGFLNILRRKAGRRLLLAATLDGFLLFGGAFPFIGAFLIEDFHLSPAEAGLGVAGFGVGAFAYTRAAPWLVARLGEGGLVLAGGLLLAAIMLGFAVAPHWGVVAALQVIAGLAFFMFHGVLQARATEALPEARATAVSAFAMALFFGQSLGSLLFGAVIGRAGYPAGFILAAVLVAALSVWIKARLLRPGA</sequence>
<keyword evidence="4 6" id="KW-1133">Transmembrane helix</keyword>
<evidence type="ECO:0000313" key="9">
    <source>
        <dbReference type="Proteomes" id="UP001196068"/>
    </source>
</evidence>
<evidence type="ECO:0000256" key="4">
    <source>
        <dbReference type="ARBA" id="ARBA00022989"/>
    </source>
</evidence>
<dbReference type="InterPro" id="IPR011701">
    <property type="entry name" value="MFS"/>
</dbReference>
<feature type="transmembrane region" description="Helical" evidence="6">
    <location>
        <begin position="279"/>
        <end position="297"/>
    </location>
</feature>
<evidence type="ECO:0000256" key="6">
    <source>
        <dbReference type="SAM" id="Phobius"/>
    </source>
</evidence>
<dbReference type="Pfam" id="PF07690">
    <property type="entry name" value="MFS_1"/>
    <property type="match status" value="1"/>
</dbReference>
<keyword evidence="2" id="KW-1003">Cell membrane</keyword>
<feature type="transmembrane region" description="Helical" evidence="6">
    <location>
        <begin position="216"/>
        <end position="240"/>
    </location>
</feature>
<dbReference type="PROSITE" id="PS50850">
    <property type="entry name" value="MFS"/>
    <property type="match status" value="1"/>
</dbReference>
<feature type="transmembrane region" description="Helical" evidence="6">
    <location>
        <begin position="100"/>
        <end position="121"/>
    </location>
</feature>
<keyword evidence="9" id="KW-1185">Reference proteome</keyword>
<dbReference type="PANTHER" id="PTHR43124:SF3">
    <property type="entry name" value="CHLORAMPHENICOL EFFLUX PUMP RV0191"/>
    <property type="match status" value="1"/>
</dbReference>
<comment type="caution">
    <text evidence="8">The sequence shown here is derived from an EMBL/GenBank/DDBJ whole genome shotgun (WGS) entry which is preliminary data.</text>
</comment>
<dbReference type="GO" id="GO:0022857">
    <property type="term" value="F:transmembrane transporter activity"/>
    <property type="evidence" value="ECO:0007669"/>
    <property type="project" value="InterPro"/>
</dbReference>
<gene>
    <name evidence="8" type="ORF">GXW79_03320</name>
</gene>
<dbReference type="AlphaFoldDB" id="A0AAF1KHM5"/>
<dbReference type="InterPro" id="IPR036259">
    <property type="entry name" value="MFS_trans_sf"/>
</dbReference>
<dbReference type="InterPro" id="IPR020846">
    <property type="entry name" value="MFS_dom"/>
</dbReference>
<reference evidence="8" key="1">
    <citation type="submission" date="2020-01" db="EMBL/GenBank/DDBJ databases">
        <authorList>
            <person name="Rat A."/>
        </authorList>
    </citation>
    <scope>NUCLEOTIDE SEQUENCE</scope>
    <source>
        <strain evidence="8">LMG 28251</strain>
    </source>
</reference>
<feature type="domain" description="Major facilitator superfamily (MFS) profile" evidence="7">
    <location>
        <begin position="9"/>
        <end position="389"/>
    </location>
</feature>
<evidence type="ECO:0000256" key="1">
    <source>
        <dbReference type="ARBA" id="ARBA00004651"/>
    </source>
</evidence>
<evidence type="ECO:0000256" key="3">
    <source>
        <dbReference type="ARBA" id="ARBA00022692"/>
    </source>
</evidence>
<comment type="subcellular location">
    <subcellularLocation>
        <location evidence="1">Cell membrane</location>
        <topology evidence="1">Multi-pass membrane protein</topology>
    </subcellularLocation>
</comment>
<organism evidence="8 9">
    <name type="scientific">Plastoroseomonas arctica</name>
    <dbReference type="NCBI Taxonomy" id="1509237"/>
    <lineage>
        <taxon>Bacteria</taxon>
        <taxon>Pseudomonadati</taxon>
        <taxon>Pseudomonadota</taxon>
        <taxon>Alphaproteobacteria</taxon>
        <taxon>Acetobacterales</taxon>
        <taxon>Acetobacteraceae</taxon>
        <taxon>Plastoroseomonas</taxon>
    </lineage>
</organism>
<proteinExistence type="predicted"/>
<reference evidence="8" key="2">
    <citation type="journal article" date="2021" name="Syst. Appl. Microbiol.">
        <title>Roseomonas hellenica sp. nov., isolated from roots of wild-growing Alkanna tinctoria.</title>
        <authorList>
            <person name="Rat A."/>
            <person name="Naranjo H.D."/>
            <person name="Lebbe L."/>
            <person name="Cnockaert M."/>
            <person name="Krigas N."/>
            <person name="Grigoriadou K."/>
            <person name="Maloupa E."/>
            <person name="Willems A."/>
        </authorList>
    </citation>
    <scope>NUCLEOTIDE SEQUENCE</scope>
    <source>
        <strain evidence="8">LMG 28251</strain>
    </source>
</reference>
<dbReference type="InterPro" id="IPR050189">
    <property type="entry name" value="MFS_Efflux_Transporters"/>
</dbReference>
<feature type="transmembrane region" description="Helical" evidence="6">
    <location>
        <begin position="133"/>
        <end position="153"/>
    </location>
</feature>